<evidence type="ECO:0000313" key="2">
    <source>
        <dbReference type="Proteomes" id="UP000185491"/>
    </source>
</evidence>
<dbReference type="Proteomes" id="UP000185491">
    <property type="component" value="Chromosome"/>
</dbReference>
<accession>A0A1L7D3D2</accession>
<gene>
    <name evidence="1" type="ORF">CPHO_06970</name>
</gene>
<dbReference type="RefSeq" id="WP_075734389.1">
    <property type="nucleotide sequence ID" value="NZ_CP009249.1"/>
</dbReference>
<reference evidence="1 2" key="1">
    <citation type="submission" date="2014-08" db="EMBL/GenBank/DDBJ databases">
        <title>Complete genome sequence of Corynebacterium phocae M408/89/1(T)(=DSM 44612(T)), isolated from the common seal (Phoca vitulina).</title>
        <authorList>
            <person name="Ruckert C."/>
            <person name="Albersmeier A."/>
            <person name="Winkler A."/>
            <person name="Kalinowski J."/>
        </authorList>
    </citation>
    <scope>NUCLEOTIDE SEQUENCE [LARGE SCALE GENOMIC DNA]</scope>
    <source>
        <strain evidence="1 2">M408/89/1</strain>
    </source>
</reference>
<name>A0A1L7D3D2_9CORY</name>
<keyword evidence="2" id="KW-1185">Reference proteome</keyword>
<sequence>MQDYINENRIETLDAQIHFSTRADAMQVIERDIMDGETADYDLDQVQEKCVEVAGYYNGDIYYQLIENDFYEVLEDCAK</sequence>
<organism evidence="1 2">
    <name type="scientific">Corynebacterium phocae</name>
    <dbReference type="NCBI Taxonomy" id="161895"/>
    <lineage>
        <taxon>Bacteria</taxon>
        <taxon>Bacillati</taxon>
        <taxon>Actinomycetota</taxon>
        <taxon>Actinomycetes</taxon>
        <taxon>Mycobacteriales</taxon>
        <taxon>Corynebacteriaceae</taxon>
        <taxon>Corynebacterium</taxon>
    </lineage>
</organism>
<dbReference type="AlphaFoldDB" id="A0A1L7D3D2"/>
<proteinExistence type="predicted"/>
<dbReference type="EMBL" id="CP009249">
    <property type="protein sequence ID" value="APT92676.1"/>
    <property type="molecule type" value="Genomic_DNA"/>
</dbReference>
<protein>
    <submittedName>
        <fullName evidence="1">Uncharacterized protein</fullName>
    </submittedName>
</protein>
<dbReference type="KEGG" id="cpho:CPHO_06970"/>
<evidence type="ECO:0000313" key="1">
    <source>
        <dbReference type="EMBL" id="APT92676.1"/>
    </source>
</evidence>